<dbReference type="AlphaFoldDB" id="A0A0D8JUQ6"/>
<dbReference type="KEGG" id="cim:CIMG_12037"/>
<evidence type="ECO:0000313" key="1">
    <source>
        <dbReference type="EMBL" id="KJF60874.1"/>
    </source>
</evidence>
<dbReference type="Proteomes" id="UP000001261">
    <property type="component" value="Unassembled WGS sequence"/>
</dbReference>
<accession>A0A0D8JUQ6</accession>
<name>A0A0D8JUQ6_COCIM</name>
<reference evidence="2" key="1">
    <citation type="journal article" date="2009" name="Genome Res.">
        <title>Comparative genomic analyses of the human fungal pathogens Coccidioides and their relatives.</title>
        <authorList>
            <person name="Sharpton T.J."/>
            <person name="Stajich J.E."/>
            <person name="Rounsley S.D."/>
            <person name="Gardner M.J."/>
            <person name="Wortman J.R."/>
            <person name="Jordar V.S."/>
            <person name="Maiti R."/>
            <person name="Kodira C.D."/>
            <person name="Neafsey D.E."/>
            <person name="Zeng Q."/>
            <person name="Hung C.-Y."/>
            <person name="McMahan C."/>
            <person name="Muszewska A."/>
            <person name="Grynberg M."/>
            <person name="Mandel M.A."/>
            <person name="Kellner E.M."/>
            <person name="Barker B.M."/>
            <person name="Galgiani J.N."/>
            <person name="Orbach M.J."/>
            <person name="Kirkland T.N."/>
            <person name="Cole G.T."/>
            <person name="Henn M.R."/>
            <person name="Birren B.W."/>
            <person name="Taylor J.W."/>
        </authorList>
    </citation>
    <scope>NUCLEOTIDE SEQUENCE [LARGE SCALE GENOMIC DNA]</scope>
    <source>
        <strain evidence="2">RS</strain>
    </source>
</reference>
<dbReference type="GeneID" id="24163976"/>
<keyword evidence="2" id="KW-1185">Reference proteome</keyword>
<reference evidence="2" key="2">
    <citation type="journal article" date="2010" name="Genome Res.">
        <title>Population genomic sequencing of Coccidioides fungi reveals recent hybridization and transposon control.</title>
        <authorList>
            <person name="Neafsey D.E."/>
            <person name="Barker B.M."/>
            <person name="Sharpton T.J."/>
            <person name="Stajich J.E."/>
            <person name="Park D.J."/>
            <person name="Whiston E."/>
            <person name="Hung C.-Y."/>
            <person name="McMahan C."/>
            <person name="White J."/>
            <person name="Sykes S."/>
            <person name="Heiman D."/>
            <person name="Young S."/>
            <person name="Zeng Q."/>
            <person name="Abouelleil A."/>
            <person name="Aftuck L."/>
            <person name="Bessette D."/>
            <person name="Brown A."/>
            <person name="FitzGerald M."/>
            <person name="Lui A."/>
            <person name="Macdonald J.P."/>
            <person name="Priest M."/>
            <person name="Orbach M.J."/>
            <person name="Galgiani J.N."/>
            <person name="Kirkland T.N."/>
            <person name="Cole G.T."/>
            <person name="Birren B.W."/>
            <person name="Henn M.R."/>
            <person name="Taylor J.W."/>
            <person name="Rounsley S.D."/>
        </authorList>
    </citation>
    <scope>GENOME REANNOTATION</scope>
    <source>
        <strain evidence="2">RS</strain>
    </source>
</reference>
<evidence type="ECO:0000313" key="2">
    <source>
        <dbReference type="Proteomes" id="UP000001261"/>
    </source>
</evidence>
<sequence>MNEDASDETSVAKRRTGLKALVRSRTGKVMSGTKGESVFSGRFHGHAHHGRRMELQMGRNGPWFLKQRARTREKEKIKGGRVQHLGELANGLAQAWTRKSANGLKIFDCTARTMSGKSNLLLVEQKMDGEKHARSLILEDVKAEAQDIGRVTRVLWQAGPVTIHR</sequence>
<dbReference type="InParanoid" id="A0A0D8JUQ6"/>
<proteinExistence type="predicted"/>
<organism evidence="1 2">
    <name type="scientific">Coccidioides immitis (strain RS)</name>
    <name type="common">Valley fever fungus</name>
    <dbReference type="NCBI Taxonomy" id="246410"/>
    <lineage>
        <taxon>Eukaryota</taxon>
        <taxon>Fungi</taxon>
        <taxon>Dikarya</taxon>
        <taxon>Ascomycota</taxon>
        <taxon>Pezizomycotina</taxon>
        <taxon>Eurotiomycetes</taxon>
        <taxon>Eurotiomycetidae</taxon>
        <taxon>Onygenales</taxon>
        <taxon>Onygenaceae</taxon>
        <taxon>Coccidioides</taxon>
    </lineage>
</organism>
<dbReference type="RefSeq" id="XP_012213967.1">
    <property type="nucleotide sequence ID" value="XM_012358544.1"/>
</dbReference>
<protein>
    <submittedName>
        <fullName evidence="1">Uncharacterized protein</fullName>
    </submittedName>
</protein>
<dbReference type="VEuPathDB" id="FungiDB:CIMG_12037"/>
<gene>
    <name evidence="1" type="ORF">CIMG_12037</name>
</gene>
<dbReference type="EMBL" id="GG704913">
    <property type="protein sequence ID" value="KJF60874.1"/>
    <property type="molecule type" value="Genomic_DNA"/>
</dbReference>